<keyword evidence="1" id="KW-0472">Membrane</keyword>
<keyword evidence="1" id="KW-1133">Transmembrane helix</keyword>
<dbReference type="RefSeq" id="WP_114435314.1">
    <property type="nucleotide sequence ID" value="NZ_QPJI01000019.1"/>
</dbReference>
<dbReference type="EMBL" id="QPJI01000019">
    <property type="protein sequence ID" value="RCW63281.1"/>
    <property type="molecule type" value="Genomic_DNA"/>
</dbReference>
<dbReference type="Proteomes" id="UP000253647">
    <property type="component" value="Unassembled WGS sequence"/>
</dbReference>
<keyword evidence="1" id="KW-0812">Transmembrane</keyword>
<dbReference type="AlphaFoldDB" id="A0A368X5J0"/>
<evidence type="ECO:0000256" key="1">
    <source>
        <dbReference type="SAM" id="Phobius"/>
    </source>
</evidence>
<protein>
    <submittedName>
        <fullName evidence="2">Uncharacterized protein</fullName>
    </submittedName>
</protein>
<comment type="caution">
    <text evidence="2">The sequence shown here is derived from an EMBL/GenBank/DDBJ whole genome shotgun (WGS) entry which is preliminary data.</text>
</comment>
<sequence>MAEVIMEWLGALFMFLASLSLPIICLYVANETWYASAGRFRRPVGLATGLVGVPIHELAHAAVAKMFGMRVLEVALYKPDPESNSLGYVQYAYKSGSIIHGIGRFFVGIAPVFAGAAVINLLIGVSGLPKLSDLMVAGAPLSFALIQHWLIEMAGQINEPKTVLILALCVMIGSHSTPSKADLYGSAAGIVWIVFLYLISRLIQAWLAVNWDIGSVVESISVYMVALLVQMVTLSAAASLTLSLISLCFLATGRAIGTGTGANRS</sequence>
<reference evidence="2 3" key="1">
    <citation type="submission" date="2018-07" db="EMBL/GenBank/DDBJ databases">
        <title>Freshwater and sediment microbial communities from various areas in North America, analyzing microbe dynamics in response to fracking.</title>
        <authorList>
            <person name="Lamendella R."/>
        </authorList>
    </citation>
    <scope>NUCLEOTIDE SEQUENCE [LARGE SCALE GENOMIC DNA]</scope>
    <source>
        <strain evidence="2 3">105B</strain>
    </source>
</reference>
<gene>
    <name evidence="2" type="ORF">DET61_11948</name>
</gene>
<name>A0A368X5J0_MARNT</name>
<evidence type="ECO:0000313" key="2">
    <source>
        <dbReference type="EMBL" id="RCW63281.1"/>
    </source>
</evidence>
<organism evidence="2 3">
    <name type="scientific">Marinobacter nauticus</name>
    <name type="common">Marinobacter hydrocarbonoclasticus</name>
    <name type="synonym">Marinobacter aquaeolei</name>
    <dbReference type="NCBI Taxonomy" id="2743"/>
    <lineage>
        <taxon>Bacteria</taxon>
        <taxon>Pseudomonadati</taxon>
        <taxon>Pseudomonadota</taxon>
        <taxon>Gammaproteobacteria</taxon>
        <taxon>Pseudomonadales</taxon>
        <taxon>Marinobacteraceae</taxon>
        <taxon>Marinobacter</taxon>
    </lineage>
</organism>
<feature type="transmembrane region" description="Helical" evidence="1">
    <location>
        <begin position="134"/>
        <end position="151"/>
    </location>
</feature>
<feature type="transmembrane region" description="Helical" evidence="1">
    <location>
        <begin position="220"/>
        <end position="250"/>
    </location>
</feature>
<feature type="transmembrane region" description="Helical" evidence="1">
    <location>
        <begin position="105"/>
        <end position="128"/>
    </location>
</feature>
<feature type="transmembrane region" description="Helical" evidence="1">
    <location>
        <begin position="6"/>
        <end position="29"/>
    </location>
</feature>
<evidence type="ECO:0000313" key="3">
    <source>
        <dbReference type="Proteomes" id="UP000253647"/>
    </source>
</evidence>
<proteinExistence type="predicted"/>
<feature type="transmembrane region" description="Helical" evidence="1">
    <location>
        <begin position="181"/>
        <end position="200"/>
    </location>
</feature>
<accession>A0A368X5J0</accession>